<accession>A0A1X6P5A7</accession>
<evidence type="ECO:0000313" key="4">
    <source>
        <dbReference type="Proteomes" id="UP000218209"/>
    </source>
</evidence>
<feature type="region of interest" description="Disordered" evidence="1">
    <location>
        <begin position="165"/>
        <end position="238"/>
    </location>
</feature>
<feature type="compositionally biased region" description="Basic and acidic residues" evidence="1">
    <location>
        <begin position="191"/>
        <end position="209"/>
    </location>
</feature>
<evidence type="ECO:0000256" key="2">
    <source>
        <dbReference type="SAM" id="SignalP"/>
    </source>
</evidence>
<feature type="signal peptide" evidence="2">
    <location>
        <begin position="1"/>
        <end position="32"/>
    </location>
</feature>
<sequence length="459" mass="46671">MAIRRTTARLSLASAVAAAAISLATAPLPAAADDAAPFVPRVPMGVTMIRALVSEHDGAAMPTTVRVAGAAGVADDKAAFDESKLIRLGDVDDNGAADYAYVSNSALHMFLFDTDGAVTSHRAVMLNSLAGEPAKEAEKETPATQVRKVLKASTKMAAAAADKVAKAATPSGEGEGDKATPAKLAPVSHAAEADKAERPADAKVDEPAKADAAGADDDLSGAEAAASRRKLSSVPAVERTSMRSDAMVVRQSTDGCLFSTTECECDLKSAVTGSGTCFSHERTVDGVAICTERDCSPSYVCMCGGSQKCARTTETVMAWGSAPPSSSGPPLAAGESYCTKASTTQAVTNVVGPMPTPQPTPPPAGCVLNGTQCTCALKSTVGGVETCSSHDGVDGAGRNVCTTRKCMDSYVCDCAGSSVCEHHDVTNEFWGLGGAAGGGKFYCDMASKTTTVATCISNC</sequence>
<dbReference type="EMBL" id="KV918882">
    <property type="protein sequence ID" value="OSX76028.1"/>
    <property type="molecule type" value="Genomic_DNA"/>
</dbReference>
<dbReference type="AlphaFoldDB" id="A0A1X6P5A7"/>
<gene>
    <name evidence="3" type="ORF">BU14_0209s0020</name>
</gene>
<keyword evidence="4" id="KW-1185">Reference proteome</keyword>
<feature type="chain" id="PRO_5012688159" evidence="2">
    <location>
        <begin position="33"/>
        <end position="459"/>
    </location>
</feature>
<keyword evidence="2" id="KW-0732">Signal</keyword>
<evidence type="ECO:0000313" key="3">
    <source>
        <dbReference type="EMBL" id="OSX76028.1"/>
    </source>
</evidence>
<proteinExistence type="predicted"/>
<organism evidence="3 4">
    <name type="scientific">Porphyra umbilicalis</name>
    <name type="common">Purple laver</name>
    <name type="synonym">Red alga</name>
    <dbReference type="NCBI Taxonomy" id="2786"/>
    <lineage>
        <taxon>Eukaryota</taxon>
        <taxon>Rhodophyta</taxon>
        <taxon>Bangiophyceae</taxon>
        <taxon>Bangiales</taxon>
        <taxon>Bangiaceae</taxon>
        <taxon>Porphyra</taxon>
    </lineage>
</organism>
<evidence type="ECO:0000256" key="1">
    <source>
        <dbReference type="SAM" id="MobiDB-lite"/>
    </source>
</evidence>
<name>A0A1X6P5A7_PORUM</name>
<protein>
    <submittedName>
        <fullName evidence="3">Uncharacterized protein</fullName>
    </submittedName>
</protein>
<dbReference type="Proteomes" id="UP000218209">
    <property type="component" value="Unassembled WGS sequence"/>
</dbReference>
<reference evidence="3 4" key="1">
    <citation type="submission" date="2017-03" db="EMBL/GenBank/DDBJ databases">
        <title>WGS assembly of Porphyra umbilicalis.</title>
        <authorList>
            <person name="Brawley S.H."/>
            <person name="Blouin N.A."/>
            <person name="Ficko-Blean E."/>
            <person name="Wheeler G.L."/>
            <person name="Lohr M."/>
            <person name="Goodson H.V."/>
            <person name="Jenkins J.W."/>
            <person name="Blaby-Haas C.E."/>
            <person name="Helliwell K.E."/>
            <person name="Chan C."/>
            <person name="Marriage T."/>
            <person name="Bhattacharya D."/>
            <person name="Klein A.S."/>
            <person name="Badis Y."/>
            <person name="Brodie J."/>
            <person name="Cao Y."/>
            <person name="Collen J."/>
            <person name="Dittami S.M."/>
            <person name="Gachon C.M."/>
            <person name="Green B.R."/>
            <person name="Karpowicz S."/>
            <person name="Kim J.W."/>
            <person name="Kudahl U."/>
            <person name="Lin S."/>
            <person name="Michel G."/>
            <person name="Mittag M."/>
            <person name="Olson B.J."/>
            <person name="Pangilinan J."/>
            <person name="Peng Y."/>
            <person name="Qiu H."/>
            <person name="Shu S."/>
            <person name="Singer J.T."/>
            <person name="Smith A.G."/>
            <person name="Sprecher B.N."/>
            <person name="Wagner V."/>
            <person name="Wang W."/>
            <person name="Wang Z.-Y."/>
            <person name="Yan J."/>
            <person name="Yarish C."/>
            <person name="Zoeuner-Riek S."/>
            <person name="Zhuang Y."/>
            <person name="Zou Y."/>
            <person name="Lindquist E.A."/>
            <person name="Grimwood J."/>
            <person name="Barry K."/>
            <person name="Rokhsar D.S."/>
            <person name="Schmutz J."/>
            <person name="Stiller J.W."/>
            <person name="Grossman A.R."/>
            <person name="Prochnik S.E."/>
        </authorList>
    </citation>
    <scope>NUCLEOTIDE SEQUENCE [LARGE SCALE GENOMIC DNA]</scope>
    <source>
        <strain evidence="3">4086291</strain>
    </source>
</reference>